<dbReference type="CDD" id="cd00037">
    <property type="entry name" value="CLECT"/>
    <property type="match status" value="1"/>
</dbReference>
<dbReference type="SUPFAM" id="SSF56436">
    <property type="entry name" value="C-type lectin-like"/>
    <property type="match status" value="1"/>
</dbReference>
<evidence type="ECO:0000259" key="1">
    <source>
        <dbReference type="PROSITE" id="PS50041"/>
    </source>
</evidence>
<gene>
    <name evidence="2" type="ORF">MNOR_LOCUS3585</name>
</gene>
<dbReference type="InterPro" id="IPR001304">
    <property type="entry name" value="C-type_lectin-like"/>
</dbReference>
<evidence type="ECO:0000313" key="3">
    <source>
        <dbReference type="Proteomes" id="UP001497623"/>
    </source>
</evidence>
<dbReference type="SMART" id="SM00034">
    <property type="entry name" value="CLECT"/>
    <property type="match status" value="1"/>
</dbReference>
<dbReference type="InterPro" id="IPR016186">
    <property type="entry name" value="C-type_lectin-like/link_sf"/>
</dbReference>
<dbReference type="AlphaFoldDB" id="A0AAV2PV97"/>
<dbReference type="InterPro" id="IPR016187">
    <property type="entry name" value="CTDL_fold"/>
</dbReference>
<reference evidence="2 3" key="1">
    <citation type="submission" date="2024-05" db="EMBL/GenBank/DDBJ databases">
        <authorList>
            <person name="Wallberg A."/>
        </authorList>
    </citation>
    <scope>NUCLEOTIDE SEQUENCE [LARGE SCALE GENOMIC DNA]</scope>
</reference>
<dbReference type="Gene3D" id="1.20.5.170">
    <property type="match status" value="1"/>
</dbReference>
<comment type="caution">
    <text evidence="2">The sequence shown here is derived from an EMBL/GenBank/DDBJ whole genome shotgun (WGS) entry which is preliminary data.</text>
</comment>
<organism evidence="2 3">
    <name type="scientific">Meganyctiphanes norvegica</name>
    <name type="common">Northern krill</name>
    <name type="synonym">Thysanopoda norvegica</name>
    <dbReference type="NCBI Taxonomy" id="48144"/>
    <lineage>
        <taxon>Eukaryota</taxon>
        <taxon>Metazoa</taxon>
        <taxon>Ecdysozoa</taxon>
        <taxon>Arthropoda</taxon>
        <taxon>Crustacea</taxon>
        <taxon>Multicrustacea</taxon>
        <taxon>Malacostraca</taxon>
        <taxon>Eumalacostraca</taxon>
        <taxon>Eucarida</taxon>
        <taxon>Euphausiacea</taxon>
        <taxon>Euphausiidae</taxon>
        <taxon>Meganyctiphanes</taxon>
    </lineage>
</organism>
<feature type="domain" description="C-type lectin" evidence="1">
    <location>
        <begin position="225"/>
        <end position="357"/>
    </location>
</feature>
<sequence>MEERLSALENKMSQIIDEKISTRLRRMESTLDILTEKIEPEAIVETLINSSILLQNGHIENTFSNLTAQIQSVQDNLGPIENTFSNLTAQIQSVQDNLGPIENTFSNLTTQIQTVQDNLGPIENTFSNLTTQIQTVQDNLGPIENTFSNLTAQIQSVQDNLGPIENTFSNLTTQIQTVQNNLGPIDTKINNNVKTQVETMLTNQLIVMRNLNKIVCPDGYFKIPASDACFKIFLDKKRSWYEVNEKCQAEGMTMAKPDDPVTARNYLNTRYGEQSDVGWPYVWLPARGTGSTVNWQDNGGEISSDSPLWTYEHPGGMTSSSYCLLLITDDDYRKAHPLHQSPYYMQTCTTTDYALCERVIE</sequence>
<dbReference type="Proteomes" id="UP001497623">
    <property type="component" value="Unassembled WGS sequence"/>
</dbReference>
<keyword evidence="3" id="KW-1185">Reference proteome</keyword>
<dbReference type="SUPFAM" id="SSF57997">
    <property type="entry name" value="Tropomyosin"/>
    <property type="match status" value="1"/>
</dbReference>
<dbReference type="PROSITE" id="PS50041">
    <property type="entry name" value="C_TYPE_LECTIN_2"/>
    <property type="match status" value="1"/>
</dbReference>
<dbReference type="Gene3D" id="1.20.5.340">
    <property type="match status" value="1"/>
</dbReference>
<dbReference type="Gene3D" id="3.10.100.10">
    <property type="entry name" value="Mannose-Binding Protein A, subunit A"/>
    <property type="match status" value="1"/>
</dbReference>
<accession>A0AAV2PV97</accession>
<dbReference type="EMBL" id="CAXKWB010001240">
    <property type="protein sequence ID" value="CAL4063730.1"/>
    <property type="molecule type" value="Genomic_DNA"/>
</dbReference>
<proteinExistence type="predicted"/>
<name>A0AAV2PV97_MEGNR</name>
<evidence type="ECO:0000313" key="2">
    <source>
        <dbReference type="EMBL" id="CAL4063730.1"/>
    </source>
</evidence>
<protein>
    <recommendedName>
        <fullName evidence="1">C-type lectin domain-containing protein</fullName>
    </recommendedName>
</protein>